<dbReference type="OrthoDB" id="252020at2759"/>
<dbReference type="GO" id="GO:0005737">
    <property type="term" value="C:cytoplasm"/>
    <property type="evidence" value="ECO:0007669"/>
    <property type="project" value="TreeGrafter"/>
</dbReference>
<evidence type="ECO:0000313" key="4">
    <source>
        <dbReference type="EMBL" id="ORY28600.1"/>
    </source>
</evidence>
<dbReference type="Gene3D" id="3.30.70.330">
    <property type="match status" value="1"/>
</dbReference>
<evidence type="ECO:0000256" key="2">
    <source>
        <dbReference type="PROSITE-ProRule" id="PRU00176"/>
    </source>
</evidence>
<sequence length="93" mass="9807">SASPRPPAEEGFKVIVISGLTKNVHKGHLEEIFGAYGRVVGLDLPIFKVSGLNRGKAALEYEGPAQAKEAIRCMDGGVLDGSQLSVQVSFPSI</sequence>
<dbReference type="EMBL" id="MCFC01000030">
    <property type="protein sequence ID" value="ORY28600.1"/>
    <property type="molecule type" value="Genomic_DNA"/>
</dbReference>
<reference evidence="4 5" key="1">
    <citation type="submission" date="2016-07" db="EMBL/GenBank/DDBJ databases">
        <title>Pervasive Adenine N6-methylation of Active Genes in Fungi.</title>
        <authorList>
            <consortium name="DOE Joint Genome Institute"/>
            <person name="Mondo S.J."/>
            <person name="Dannebaum R.O."/>
            <person name="Kuo R.C."/>
            <person name="Labutti K."/>
            <person name="Haridas S."/>
            <person name="Kuo A."/>
            <person name="Salamov A."/>
            <person name="Ahrendt S.R."/>
            <person name="Lipzen A."/>
            <person name="Sullivan W."/>
            <person name="Andreopoulos W.B."/>
            <person name="Clum A."/>
            <person name="Lindquist E."/>
            <person name="Daum C."/>
            <person name="Ramamoorthy G.K."/>
            <person name="Gryganskyi A."/>
            <person name="Culley D."/>
            <person name="Magnuson J.K."/>
            <person name="James T.Y."/>
            <person name="O'Malley M.A."/>
            <person name="Stajich J.E."/>
            <person name="Spatafora J.W."/>
            <person name="Visel A."/>
            <person name="Grigoriev I.V."/>
        </authorList>
    </citation>
    <scope>NUCLEOTIDE SEQUENCE [LARGE SCALE GENOMIC DNA]</scope>
    <source>
        <strain evidence="4 5">68-887.2</strain>
    </source>
</reference>
<evidence type="ECO:0000259" key="3">
    <source>
        <dbReference type="PROSITE" id="PS50102"/>
    </source>
</evidence>
<comment type="caution">
    <text evidence="4">The sequence shown here is derived from an EMBL/GenBank/DDBJ whole genome shotgun (WGS) entry which is preliminary data.</text>
</comment>
<dbReference type="PANTHER" id="PTHR15481:SF0">
    <property type="entry name" value="LD23870P-RELATED"/>
    <property type="match status" value="1"/>
</dbReference>
<keyword evidence="1 2" id="KW-0694">RNA-binding</keyword>
<accession>A0A1Y2B221</accession>
<dbReference type="InterPro" id="IPR035979">
    <property type="entry name" value="RBD_domain_sf"/>
</dbReference>
<dbReference type="SMART" id="SM00360">
    <property type="entry name" value="RRM"/>
    <property type="match status" value="1"/>
</dbReference>
<dbReference type="PANTHER" id="PTHR15481">
    <property type="entry name" value="RIBONUCLEIC ACID BINDING PROTEIN S1"/>
    <property type="match status" value="1"/>
</dbReference>
<feature type="domain" description="RRM" evidence="3">
    <location>
        <begin position="13"/>
        <end position="91"/>
    </location>
</feature>
<gene>
    <name evidence="4" type="ORF">BCR39DRAFT_451859</name>
</gene>
<name>A0A1Y2B221_9TREE</name>
<dbReference type="GO" id="GO:0003723">
    <property type="term" value="F:RNA binding"/>
    <property type="evidence" value="ECO:0007669"/>
    <property type="project" value="UniProtKB-UniRule"/>
</dbReference>
<dbReference type="InterPro" id="IPR012677">
    <property type="entry name" value="Nucleotide-bd_a/b_plait_sf"/>
</dbReference>
<proteinExistence type="predicted"/>
<dbReference type="InterPro" id="IPR000504">
    <property type="entry name" value="RRM_dom"/>
</dbReference>
<dbReference type="GO" id="GO:0005654">
    <property type="term" value="C:nucleoplasm"/>
    <property type="evidence" value="ECO:0007669"/>
    <property type="project" value="TreeGrafter"/>
</dbReference>
<dbReference type="AlphaFoldDB" id="A0A1Y2B221"/>
<dbReference type="Proteomes" id="UP000193986">
    <property type="component" value="Unassembled WGS sequence"/>
</dbReference>
<keyword evidence="5" id="KW-1185">Reference proteome</keyword>
<feature type="non-terminal residue" evidence="4">
    <location>
        <position position="93"/>
    </location>
</feature>
<evidence type="ECO:0000313" key="5">
    <source>
        <dbReference type="Proteomes" id="UP000193986"/>
    </source>
</evidence>
<dbReference type="InParanoid" id="A0A1Y2B221"/>
<dbReference type="PROSITE" id="PS50102">
    <property type="entry name" value="RRM"/>
    <property type="match status" value="1"/>
</dbReference>
<feature type="non-terminal residue" evidence="4">
    <location>
        <position position="1"/>
    </location>
</feature>
<dbReference type="STRING" id="71784.A0A1Y2B221"/>
<dbReference type="GO" id="GO:0061574">
    <property type="term" value="C:ASAP complex"/>
    <property type="evidence" value="ECO:0007669"/>
    <property type="project" value="TreeGrafter"/>
</dbReference>
<protein>
    <recommendedName>
        <fullName evidence="3">RRM domain-containing protein</fullName>
    </recommendedName>
</protein>
<organism evidence="4 5">
    <name type="scientific">Naematelia encephala</name>
    <dbReference type="NCBI Taxonomy" id="71784"/>
    <lineage>
        <taxon>Eukaryota</taxon>
        <taxon>Fungi</taxon>
        <taxon>Dikarya</taxon>
        <taxon>Basidiomycota</taxon>
        <taxon>Agaricomycotina</taxon>
        <taxon>Tremellomycetes</taxon>
        <taxon>Tremellales</taxon>
        <taxon>Naemateliaceae</taxon>
        <taxon>Naematelia</taxon>
    </lineage>
</organism>
<dbReference type="SUPFAM" id="SSF54928">
    <property type="entry name" value="RNA-binding domain, RBD"/>
    <property type="match status" value="1"/>
</dbReference>
<dbReference type="GO" id="GO:0000398">
    <property type="term" value="P:mRNA splicing, via spliceosome"/>
    <property type="evidence" value="ECO:0007669"/>
    <property type="project" value="TreeGrafter"/>
</dbReference>
<evidence type="ECO:0000256" key="1">
    <source>
        <dbReference type="ARBA" id="ARBA00022884"/>
    </source>
</evidence>
<dbReference type="Pfam" id="PF00076">
    <property type="entry name" value="RRM_1"/>
    <property type="match status" value="1"/>
</dbReference>